<gene>
    <name evidence="1" type="ORF">PG994_002800</name>
</gene>
<dbReference type="GeneID" id="92087272"/>
<dbReference type="RefSeq" id="XP_066720064.1">
    <property type="nucleotide sequence ID" value="XM_066854209.1"/>
</dbReference>
<dbReference type="Pfam" id="PF12796">
    <property type="entry name" value="Ank_2"/>
    <property type="match status" value="1"/>
</dbReference>
<dbReference type="SUPFAM" id="SSF48403">
    <property type="entry name" value="Ankyrin repeat"/>
    <property type="match status" value="1"/>
</dbReference>
<comment type="caution">
    <text evidence="1">The sequence shown here is derived from an EMBL/GenBank/DDBJ whole genome shotgun (WGS) entry which is preliminary data.</text>
</comment>
<accession>A0ABR1W9Z9</accession>
<dbReference type="Proteomes" id="UP001480595">
    <property type="component" value="Unassembled WGS sequence"/>
</dbReference>
<dbReference type="InterPro" id="IPR036770">
    <property type="entry name" value="Ankyrin_rpt-contain_sf"/>
</dbReference>
<evidence type="ECO:0008006" key="3">
    <source>
        <dbReference type="Google" id="ProtNLM"/>
    </source>
</evidence>
<sequence length="154" mass="17073">MTSFTVEDDEVYAAMDACNEQSNWDTSTFDQLLERNWDINSNFDYVGDALILAVGRNNLPLVEYLLDHGADSNFNLYGEVDSALERAAKTNAQLEIFSALLDHGAVVQDRSAMLIGARKGLVHVLEHLLRVGNASVDAVPDNPDVYDRGRQQVD</sequence>
<evidence type="ECO:0000313" key="1">
    <source>
        <dbReference type="EMBL" id="KAK8078993.1"/>
    </source>
</evidence>
<dbReference type="InterPro" id="IPR002110">
    <property type="entry name" value="Ankyrin_rpt"/>
</dbReference>
<reference evidence="1 2" key="1">
    <citation type="submission" date="2023-01" db="EMBL/GenBank/DDBJ databases">
        <title>Analysis of 21 Apiospora genomes using comparative genomics revels a genus with tremendous synthesis potential of carbohydrate active enzymes and secondary metabolites.</title>
        <authorList>
            <person name="Sorensen T."/>
        </authorList>
    </citation>
    <scope>NUCLEOTIDE SEQUENCE [LARGE SCALE GENOMIC DNA]</scope>
    <source>
        <strain evidence="1 2">CBS 135458</strain>
    </source>
</reference>
<name>A0ABR1W9Z9_9PEZI</name>
<protein>
    <recommendedName>
        <fullName evidence="3">Ankyrin repeat domain-containing protein</fullName>
    </recommendedName>
</protein>
<organism evidence="1 2">
    <name type="scientific">Apiospora phragmitis</name>
    <dbReference type="NCBI Taxonomy" id="2905665"/>
    <lineage>
        <taxon>Eukaryota</taxon>
        <taxon>Fungi</taxon>
        <taxon>Dikarya</taxon>
        <taxon>Ascomycota</taxon>
        <taxon>Pezizomycotina</taxon>
        <taxon>Sordariomycetes</taxon>
        <taxon>Xylariomycetidae</taxon>
        <taxon>Amphisphaeriales</taxon>
        <taxon>Apiosporaceae</taxon>
        <taxon>Apiospora</taxon>
    </lineage>
</organism>
<proteinExistence type="predicted"/>
<keyword evidence="2" id="KW-1185">Reference proteome</keyword>
<evidence type="ECO:0000313" key="2">
    <source>
        <dbReference type="Proteomes" id="UP001480595"/>
    </source>
</evidence>
<dbReference type="Gene3D" id="1.25.40.20">
    <property type="entry name" value="Ankyrin repeat-containing domain"/>
    <property type="match status" value="1"/>
</dbReference>
<dbReference type="EMBL" id="JAQQWL010000003">
    <property type="protein sequence ID" value="KAK8078993.1"/>
    <property type="molecule type" value="Genomic_DNA"/>
</dbReference>